<dbReference type="EMBL" id="LLXH01000118">
    <property type="protein sequence ID" value="PKC72611.1"/>
    <property type="molecule type" value="Genomic_DNA"/>
</dbReference>
<feature type="compositionally biased region" description="Basic residues" evidence="1">
    <location>
        <begin position="357"/>
        <end position="374"/>
    </location>
</feature>
<feature type="region of interest" description="Disordered" evidence="1">
    <location>
        <begin position="344"/>
        <end position="374"/>
    </location>
</feature>
<feature type="signal peptide" evidence="2">
    <location>
        <begin position="1"/>
        <end position="21"/>
    </location>
</feature>
<evidence type="ECO:0000256" key="2">
    <source>
        <dbReference type="SAM" id="SignalP"/>
    </source>
</evidence>
<organism evidence="3 8">
    <name type="scientific">Rhizophagus irregularis</name>
    <dbReference type="NCBI Taxonomy" id="588596"/>
    <lineage>
        <taxon>Eukaryota</taxon>
        <taxon>Fungi</taxon>
        <taxon>Fungi incertae sedis</taxon>
        <taxon>Mucoromycota</taxon>
        <taxon>Glomeromycotina</taxon>
        <taxon>Glomeromycetes</taxon>
        <taxon>Glomerales</taxon>
        <taxon>Glomeraceae</taxon>
        <taxon>Rhizophagus</taxon>
    </lineage>
</organism>
<dbReference type="VEuPathDB" id="FungiDB:RhiirA1_389626"/>
<keyword evidence="2" id="KW-0732">Signal</keyword>
<evidence type="ECO:0000313" key="6">
    <source>
        <dbReference type="Proteomes" id="UP000232688"/>
    </source>
</evidence>
<protein>
    <recommendedName>
        <fullName evidence="9">Sequence orphan</fullName>
    </recommendedName>
</protein>
<reference evidence="5 6" key="3">
    <citation type="submission" date="2017-10" db="EMBL/GenBank/DDBJ databases">
        <title>Extensive intraspecific genome diversity in a model arbuscular mycorrhizal fungus.</title>
        <authorList>
            <person name="Chen E.C.H."/>
            <person name="Morin E."/>
            <person name="Baudet D."/>
            <person name="Noel J."/>
            <person name="Ndikumana S."/>
            <person name="Charron P."/>
            <person name="St-Onge C."/>
            <person name="Giorgi J."/>
            <person name="Grigoriev I.V."/>
            <person name="Roux C."/>
            <person name="Martin F.M."/>
            <person name="Corradi N."/>
        </authorList>
    </citation>
    <scope>NUCLEOTIDE SEQUENCE [LARGE SCALE GENOMIC DNA]</scope>
    <source>
        <strain evidence="5 6">A1</strain>
    </source>
</reference>
<feature type="compositionally biased region" description="Polar residues" evidence="1">
    <location>
        <begin position="344"/>
        <end position="356"/>
    </location>
</feature>
<dbReference type="Proteomes" id="UP000232688">
    <property type="component" value="Unassembled WGS sequence"/>
</dbReference>
<evidence type="ECO:0000313" key="8">
    <source>
        <dbReference type="Proteomes" id="UP000684084"/>
    </source>
</evidence>
<dbReference type="EMBL" id="LLXJ01000165">
    <property type="protein sequence ID" value="PKC13884.1"/>
    <property type="molecule type" value="Genomic_DNA"/>
</dbReference>
<evidence type="ECO:0000313" key="5">
    <source>
        <dbReference type="EMBL" id="PKC72611.1"/>
    </source>
</evidence>
<name>A0A2I1EQ31_9GLOM</name>
<evidence type="ECO:0000256" key="1">
    <source>
        <dbReference type="SAM" id="MobiDB-lite"/>
    </source>
</evidence>
<dbReference type="AlphaFoldDB" id="A0A2I1EQ31"/>
<feature type="chain" id="PRO_5014169613" description="Sequence orphan" evidence="2">
    <location>
        <begin position="22"/>
        <end position="374"/>
    </location>
</feature>
<dbReference type="OrthoDB" id="2319325at2759"/>
<dbReference type="EMBL" id="CAGKOT010000013">
    <property type="protein sequence ID" value="CAB5358944.1"/>
    <property type="molecule type" value="Genomic_DNA"/>
</dbReference>
<evidence type="ECO:0008006" key="9">
    <source>
        <dbReference type="Google" id="ProtNLM"/>
    </source>
</evidence>
<comment type="caution">
    <text evidence="3">The sequence shown here is derived from an EMBL/GenBank/DDBJ whole genome shotgun (WGS) entry which is preliminary data.</text>
</comment>
<dbReference type="VEuPathDB" id="FungiDB:FUN_006413"/>
<reference evidence="4 7" key="2">
    <citation type="submission" date="2017-09" db="EMBL/GenBank/DDBJ databases">
        <title>Extensive intraspecific genome diversity in a model arbuscular mycorrhizal fungus.</title>
        <authorList>
            <person name="Chen E.C."/>
            <person name="Morin E."/>
            <person name="Beaudet D."/>
            <person name="Noel J."/>
            <person name="Ndikumana S."/>
            <person name="Charron P."/>
            <person name="St-Onge C."/>
            <person name="Giorgi J."/>
            <person name="Grigoriev I.V."/>
            <person name="Roux C."/>
            <person name="Martin F.M."/>
            <person name="Corradi N."/>
        </authorList>
    </citation>
    <scope>NUCLEOTIDE SEQUENCE [LARGE SCALE GENOMIC DNA]</scope>
    <source>
        <strain evidence="4 7">A5</strain>
    </source>
</reference>
<evidence type="ECO:0000313" key="4">
    <source>
        <dbReference type="EMBL" id="PKC13884.1"/>
    </source>
</evidence>
<dbReference type="Proteomes" id="UP000684084">
    <property type="component" value="Unassembled WGS sequence"/>
</dbReference>
<reference evidence="5 6" key="4">
    <citation type="submission" date="2017-10" db="EMBL/GenBank/DDBJ databases">
        <title>Genome analyses suggest a sexual origin of heterokaryosis in a supposedly ancient asexual fungus.</title>
        <authorList>
            <person name="Corradi N."/>
            <person name="Sedzielewska K."/>
            <person name="Noel J."/>
            <person name="Charron P."/>
            <person name="Farinelli L."/>
            <person name="Marton T."/>
            <person name="Kruger M."/>
            <person name="Pelin A."/>
            <person name="Brachmann A."/>
            <person name="Corradi N."/>
        </authorList>
    </citation>
    <scope>NUCLEOTIDE SEQUENCE [LARGE SCALE GENOMIC DNA]</scope>
    <source>
        <strain evidence="5 6">A1</strain>
    </source>
</reference>
<dbReference type="VEuPathDB" id="FungiDB:RhiirFUN_010319"/>
<evidence type="ECO:0000313" key="3">
    <source>
        <dbReference type="EMBL" id="CAB5358944.1"/>
    </source>
</evidence>
<evidence type="ECO:0000313" key="7">
    <source>
        <dbReference type="Proteomes" id="UP000232722"/>
    </source>
</evidence>
<gene>
    <name evidence="3" type="ORF">CHRIB12_LOCUS7471</name>
    <name evidence="5" type="ORF">RhiirA1_389626</name>
    <name evidence="4" type="ORF">RhiirA5_410070</name>
</gene>
<dbReference type="Proteomes" id="UP000232722">
    <property type="component" value="Unassembled WGS sequence"/>
</dbReference>
<proteinExistence type="predicted"/>
<reference evidence="4 7" key="1">
    <citation type="submission" date="2016-04" db="EMBL/GenBank/DDBJ databases">
        <title>Genome analyses suggest a sexual origin of heterokaryosis in a supposedly ancient asexual fungus.</title>
        <authorList>
            <person name="Ropars J."/>
            <person name="Sedzielewska K."/>
            <person name="Noel J."/>
            <person name="Charron P."/>
            <person name="Farinelli L."/>
            <person name="Marton T."/>
            <person name="Kruger M."/>
            <person name="Pelin A."/>
            <person name="Brachmann A."/>
            <person name="Corradi N."/>
        </authorList>
    </citation>
    <scope>NUCLEOTIDE SEQUENCE [LARGE SCALE GENOMIC DNA]</scope>
    <source>
        <strain evidence="4 7">A5</strain>
    </source>
</reference>
<reference evidence="3" key="5">
    <citation type="submission" date="2020-05" db="EMBL/GenBank/DDBJ databases">
        <authorList>
            <person name="Rincon C."/>
            <person name="Sanders R I."/>
            <person name="Robbins C."/>
            <person name="Chaturvedi A."/>
        </authorList>
    </citation>
    <scope>NUCLEOTIDE SEQUENCE</scope>
    <source>
        <strain evidence="3">CHB12</strain>
    </source>
</reference>
<sequence length="374" mass="42221">MKYFSLLFPVFLILLFPTVFSQDIFTFVLHCEHEEICDKLEREFANVGIIIASNLVLNTKILVDVTYEPLDPDDFAETETNLMKFVSPGDQVERLYPTALLKQLNTGIDFGDAADIIMSINSVINFWFPSDGGDIQPDQYDILATSLHEMMHGLGITTTWRFPPDIDTYLTPRLNGVEIGKIKEPVTFEGFYESVFDKNLIYINVDDPDDERRITEIAQDLNGFTPKGTEFPTVDALFDAFTASDQENNAELMLEYATTELSLHFILPDEQEPVLLHTTEEFAAGTSISHFDQGAYEDTPDFLMIPSLRQGVSLKTLIQDTGDNPGGGIGPELRLVLKTLGYTVNENPPMGSTSTPQKRRFTRRNNQRKPLIHF</sequence>
<accession>A0A2I1EQ31</accession>